<accession>A0A1A6AG10</accession>
<evidence type="ECO:0000256" key="1">
    <source>
        <dbReference type="SAM" id="MobiDB-lite"/>
    </source>
</evidence>
<sequence length="175" mass="20456">MFQLPQPAESRDRDRDQEQEHKKDDSIHIDAKSEVLEVFLTFLTIRIPMMPPLPVTDLELMMELCWKYECKEPYTEVIRKRLAEITPTWQLPQVVALAAKHDDRRLAYHALCRYSSEELESNFASLLKPLPYAWRGKIQAIILSDPRQITDGGFPAWVVPFKPGLLWEGRLPPDW</sequence>
<evidence type="ECO:0000313" key="2">
    <source>
        <dbReference type="EMBL" id="OBR88968.1"/>
    </source>
</evidence>
<feature type="compositionally biased region" description="Basic and acidic residues" evidence="1">
    <location>
        <begin position="9"/>
        <end position="26"/>
    </location>
</feature>
<dbReference type="Proteomes" id="UP000078595">
    <property type="component" value="Chromosome 1"/>
</dbReference>
<feature type="region of interest" description="Disordered" evidence="1">
    <location>
        <begin position="1"/>
        <end position="26"/>
    </location>
</feature>
<reference evidence="2" key="1">
    <citation type="submission" date="2013-07" db="EMBL/GenBank/DDBJ databases">
        <title>The Genome Sequence of Cryptococcus dejecticola CBS10117.</title>
        <authorList>
            <consortium name="The Broad Institute Genome Sequencing Platform"/>
            <person name="Cuomo C."/>
            <person name="Litvintseva A."/>
            <person name="Chen Y."/>
            <person name="Heitman J."/>
            <person name="Sun S."/>
            <person name="Springer D."/>
            <person name="Dromer F."/>
            <person name="Young S.K."/>
            <person name="Zeng Q."/>
            <person name="Gargeya S."/>
            <person name="Fitzgerald M."/>
            <person name="Abouelleil A."/>
            <person name="Alvarado L."/>
            <person name="Berlin A.M."/>
            <person name="Chapman S.B."/>
            <person name="Dewar J."/>
            <person name="Goldberg J."/>
            <person name="Griggs A."/>
            <person name="Gujja S."/>
            <person name="Hansen M."/>
            <person name="Howarth C."/>
            <person name="Imamovic A."/>
            <person name="Larimer J."/>
            <person name="McCowan C."/>
            <person name="Murphy C."/>
            <person name="Pearson M."/>
            <person name="Priest M."/>
            <person name="Roberts A."/>
            <person name="Saif S."/>
            <person name="Shea T."/>
            <person name="Sykes S."/>
            <person name="Wortman J."/>
            <person name="Nusbaum C."/>
            <person name="Birren B."/>
        </authorList>
    </citation>
    <scope>NUCLEOTIDE SEQUENCE [LARGE SCALE GENOMIC DNA]</scope>
    <source>
        <strain evidence="2">CBS 10117</strain>
    </source>
</reference>
<evidence type="ECO:0008006" key="5">
    <source>
        <dbReference type="Google" id="ProtNLM"/>
    </source>
</evidence>
<evidence type="ECO:0000313" key="3">
    <source>
        <dbReference type="EMBL" id="WWC58248.1"/>
    </source>
</evidence>
<dbReference type="VEuPathDB" id="FungiDB:I303_00788"/>
<keyword evidence="4" id="KW-1185">Reference proteome</keyword>
<dbReference type="EMBL" id="CP144530">
    <property type="protein sequence ID" value="WWC58248.1"/>
    <property type="molecule type" value="Genomic_DNA"/>
</dbReference>
<gene>
    <name evidence="2" type="ORF">I303_00788</name>
    <name evidence="3" type="ORF">I303_100786</name>
</gene>
<dbReference type="EMBL" id="KI894027">
    <property type="protein sequence ID" value="OBR88968.1"/>
    <property type="molecule type" value="Genomic_DNA"/>
</dbReference>
<reference evidence="3" key="3">
    <citation type="submission" date="2024-02" db="EMBL/GenBank/DDBJ databases">
        <title>Comparative genomics of Cryptococcus and Kwoniella reveals pathogenesis evolution and contrasting modes of karyotype evolution via chromosome fusion or intercentromeric recombination.</title>
        <authorList>
            <person name="Coelho M.A."/>
            <person name="David-Palma M."/>
            <person name="Shea T."/>
            <person name="Bowers K."/>
            <person name="McGinley-Smith S."/>
            <person name="Mohammad A.W."/>
            <person name="Gnirke A."/>
            <person name="Yurkov A.M."/>
            <person name="Nowrousian M."/>
            <person name="Sun S."/>
            <person name="Cuomo C.A."/>
            <person name="Heitman J."/>
        </authorList>
    </citation>
    <scope>NUCLEOTIDE SEQUENCE</scope>
    <source>
        <strain evidence="3">CBS 10117</strain>
    </source>
</reference>
<dbReference type="AlphaFoldDB" id="A0A1A6AG10"/>
<dbReference type="GeneID" id="28964487"/>
<evidence type="ECO:0000313" key="4">
    <source>
        <dbReference type="Proteomes" id="UP000078595"/>
    </source>
</evidence>
<organism evidence="2">
    <name type="scientific">Kwoniella dejecticola CBS 10117</name>
    <dbReference type="NCBI Taxonomy" id="1296121"/>
    <lineage>
        <taxon>Eukaryota</taxon>
        <taxon>Fungi</taxon>
        <taxon>Dikarya</taxon>
        <taxon>Basidiomycota</taxon>
        <taxon>Agaricomycotina</taxon>
        <taxon>Tremellomycetes</taxon>
        <taxon>Tremellales</taxon>
        <taxon>Cryptococcaceae</taxon>
        <taxon>Kwoniella</taxon>
    </lineage>
</organism>
<dbReference type="KEGG" id="kdj:28964487"/>
<dbReference type="RefSeq" id="XP_018266810.1">
    <property type="nucleotide sequence ID" value="XM_018404156.1"/>
</dbReference>
<protein>
    <recommendedName>
        <fullName evidence="5">BTB domain-containing protein</fullName>
    </recommendedName>
</protein>
<name>A0A1A6AG10_9TREE</name>
<reference evidence="3" key="2">
    <citation type="submission" date="2013-07" db="EMBL/GenBank/DDBJ databases">
        <authorList>
            <consortium name="The Broad Institute Genome Sequencing Platform"/>
            <person name="Cuomo C."/>
            <person name="Litvintseva A."/>
            <person name="Chen Y."/>
            <person name="Heitman J."/>
            <person name="Sun S."/>
            <person name="Springer D."/>
            <person name="Dromer F."/>
            <person name="Young S.K."/>
            <person name="Zeng Q."/>
            <person name="Gargeya S."/>
            <person name="Fitzgerald M."/>
            <person name="Abouelleil A."/>
            <person name="Alvarado L."/>
            <person name="Berlin A.M."/>
            <person name="Chapman S.B."/>
            <person name="Dewar J."/>
            <person name="Goldberg J."/>
            <person name="Griggs A."/>
            <person name="Gujja S."/>
            <person name="Hansen M."/>
            <person name="Howarth C."/>
            <person name="Imamovic A."/>
            <person name="Larimer J."/>
            <person name="McCowan C."/>
            <person name="Murphy C."/>
            <person name="Pearson M."/>
            <person name="Priest M."/>
            <person name="Roberts A."/>
            <person name="Saif S."/>
            <person name="Shea T."/>
            <person name="Sykes S."/>
            <person name="Wortman J."/>
            <person name="Nusbaum C."/>
            <person name="Birren B."/>
        </authorList>
    </citation>
    <scope>NUCLEOTIDE SEQUENCE</scope>
    <source>
        <strain evidence="3">CBS 10117</strain>
    </source>
</reference>
<proteinExistence type="predicted"/>